<dbReference type="Proteomes" id="UP000028073">
    <property type="component" value="Unassembled WGS sequence"/>
</dbReference>
<comment type="caution">
    <text evidence="1">The sequence shown here is derived from an EMBL/GenBank/DDBJ whole genome shotgun (WGS) entry which is preliminary data.</text>
</comment>
<organism evidence="1 2">
    <name type="scientific">Endozoicomonas numazuensis</name>
    <dbReference type="NCBI Taxonomy" id="1137799"/>
    <lineage>
        <taxon>Bacteria</taxon>
        <taxon>Pseudomonadati</taxon>
        <taxon>Pseudomonadota</taxon>
        <taxon>Gammaproteobacteria</taxon>
        <taxon>Oceanospirillales</taxon>
        <taxon>Endozoicomonadaceae</taxon>
        <taxon>Endozoicomonas</taxon>
    </lineage>
</organism>
<dbReference type="RefSeq" id="WP_034831928.1">
    <property type="nucleotide sequence ID" value="NZ_JOKH01000001.1"/>
</dbReference>
<dbReference type="OrthoDB" id="2621377at2"/>
<keyword evidence="2" id="KW-1185">Reference proteome</keyword>
<evidence type="ECO:0000313" key="1">
    <source>
        <dbReference type="EMBL" id="KEQ18658.1"/>
    </source>
</evidence>
<accession>A0A081NJN5</accession>
<evidence type="ECO:0000313" key="2">
    <source>
        <dbReference type="Proteomes" id="UP000028073"/>
    </source>
</evidence>
<dbReference type="EMBL" id="JOKH01000001">
    <property type="protein sequence ID" value="KEQ18658.1"/>
    <property type="molecule type" value="Genomic_DNA"/>
</dbReference>
<protein>
    <submittedName>
        <fullName evidence="1">Uncharacterized protein</fullName>
    </submittedName>
</protein>
<gene>
    <name evidence="1" type="ORF">GZ78_00570</name>
</gene>
<dbReference type="eggNOG" id="ENOG5033AAB">
    <property type="taxonomic scope" value="Bacteria"/>
</dbReference>
<sequence length="154" mass="17384">MIVQLKSESLSKSDFSGEITGVIFFSLGSFQFPEQGWDDFAVTIMGWWLRALIDLKTGASEEEKLLYMDGAFSVMVEKRSTSICCLHFIKGDTQVLKTMDLYPLSDLADSFLSTAQQLYSACLDHQWISDDIDLLKERIEQLSGLYPDLGECQT</sequence>
<name>A0A081NJN5_9GAMM</name>
<reference evidence="1 2" key="1">
    <citation type="submission" date="2014-06" db="EMBL/GenBank/DDBJ databases">
        <title>Whole Genome Sequences of Three Symbiotic Endozoicomonas Bacteria.</title>
        <authorList>
            <person name="Neave M.J."/>
            <person name="Apprill A."/>
            <person name="Voolstra C.R."/>
        </authorList>
    </citation>
    <scope>NUCLEOTIDE SEQUENCE [LARGE SCALE GENOMIC DNA]</scope>
    <source>
        <strain evidence="1 2">DSM 25634</strain>
    </source>
</reference>
<dbReference type="AlphaFoldDB" id="A0A081NJN5"/>
<proteinExistence type="predicted"/>